<gene>
    <name evidence="2" type="ORF">CP49_26915</name>
</gene>
<evidence type="ECO:0000313" key="3">
    <source>
        <dbReference type="Proteomes" id="UP000051913"/>
    </source>
</evidence>
<dbReference type="Proteomes" id="UP000051913">
    <property type="component" value="Unassembled WGS sequence"/>
</dbReference>
<evidence type="ECO:0000313" key="2">
    <source>
        <dbReference type="EMBL" id="KRR06566.1"/>
    </source>
</evidence>
<feature type="region of interest" description="Disordered" evidence="1">
    <location>
        <begin position="50"/>
        <end position="82"/>
    </location>
</feature>
<proteinExistence type="predicted"/>
<accession>A0A0R3LN11</accession>
<protein>
    <submittedName>
        <fullName evidence="2">Uncharacterized protein</fullName>
    </submittedName>
</protein>
<name>A0A0R3LN11_9BRAD</name>
<dbReference type="EMBL" id="LLXX01000106">
    <property type="protein sequence ID" value="KRR06566.1"/>
    <property type="molecule type" value="Genomic_DNA"/>
</dbReference>
<keyword evidence="3" id="KW-1185">Reference proteome</keyword>
<comment type="caution">
    <text evidence="2">The sequence shown here is derived from an EMBL/GenBank/DDBJ whole genome shotgun (WGS) entry which is preliminary data.</text>
</comment>
<sequence>MIAGAGDCRNDADIIGAVNASSAHTHRQPSPIAGLGDLLRFGPAPIGHDVLARARPPARPARRRRASKPRYGSAIRQAPKRPSVTRAADIEIDFVVAEFLADPGSSCEIARIGAAKLQRDRVLAHVEAEQPRAVATNNGAGDG</sequence>
<evidence type="ECO:0000256" key="1">
    <source>
        <dbReference type="SAM" id="MobiDB-lite"/>
    </source>
</evidence>
<dbReference type="AlphaFoldDB" id="A0A0R3LN11"/>
<organism evidence="2 3">
    <name type="scientific">Bradyrhizobium valentinum</name>
    <dbReference type="NCBI Taxonomy" id="1518501"/>
    <lineage>
        <taxon>Bacteria</taxon>
        <taxon>Pseudomonadati</taxon>
        <taxon>Pseudomonadota</taxon>
        <taxon>Alphaproteobacteria</taxon>
        <taxon>Hyphomicrobiales</taxon>
        <taxon>Nitrobacteraceae</taxon>
        <taxon>Bradyrhizobium</taxon>
    </lineage>
</organism>
<reference evidence="2 3" key="1">
    <citation type="submission" date="2014-03" db="EMBL/GenBank/DDBJ databases">
        <title>Bradyrhizobium valentinum sp. nov., isolated from effective nodules of Lupinus mariae-josephae, a lupine endemic of basic-lime soils in Eastern Spain.</title>
        <authorList>
            <person name="Duran D."/>
            <person name="Rey L."/>
            <person name="Navarro A."/>
            <person name="Busquets A."/>
            <person name="Imperial J."/>
            <person name="Ruiz-Argueso T."/>
        </authorList>
    </citation>
    <scope>NUCLEOTIDE SEQUENCE [LARGE SCALE GENOMIC DNA]</scope>
    <source>
        <strain evidence="2 3">LmjM3</strain>
    </source>
</reference>